<dbReference type="EMBL" id="JBIACJ010000003">
    <property type="protein sequence ID" value="MFE8696065.1"/>
    <property type="molecule type" value="Genomic_DNA"/>
</dbReference>
<comment type="caution">
    <text evidence="2">The sequence shown here is derived from an EMBL/GenBank/DDBJ whole genome shotgun (WGS) entry which is preliminary data.</text>
</comment>
<feature type="transmembrane region" description="Helical" evidence="1">
    <location>
        <begin position="21"/>
        <end position="39"/>
    </location>
</feature>
<gene>
    <name evidence="2" type="ORF">ACFYKT_06835</name>
</gene>
<name>A0ABW6JYE1_9BACI</name>
<evidence type="ECO:0000313" key="2">
    <source>
        <dbReference type="EMBL" id="MFE8696065.1"/>
    </source>
</evidence>
<feature type="transmembrane region" description="Helical" evidence="1">
    <location>
        <begin position="94"/>
        <end position="112"/>
    </location>
</feature>
<keyword evidence="1" id="KW-1133">Transmembrane helix</keyword>
<keyword evidence="1" id="KW-0812">Transmembrane</keyword>
<sequence>MLFALIFSVFGGFEGDGFYNLYYINIMIVITYGVIASLISDWISNKIVKKAYAREITSFLLHCISGAILLVLGLFSAILFFIVDRLLEKVKISWLSVIIAIFIVVLVFIILINR</sequence>
<keyword evidence="3" id="KW-1185">Reference proteome</keyword>
<proteinExistence type="predicted"/>
<accession>A0ABW6JYE1</accession>
<protein>
    <submittedName>
        <fullName evidence="2">Uncharacterized protein</fullName>
    </submittedName>
</protein>
<dbReference type="Proteomes" id="UP001601058">
    <property type="component" value="Unassembled WGS sequence"/>
</dbReference>
<feature type="transmembrane region" description="Helical" evidence="1">
    <location>
        <begin position="59"/>
        <end position="82"/>
    </location>
</feature>
<dbReference type="RefSeq" id="WP_389217356.1">
    <property type="nucleotide sequence ID" value="NZ_JBIACJ010000003.1"/>
</dbReference>
<evidence type="ECO:0000256" key="1">
    <source>
        <dbReference type="SAM" id="Phobius"/>
    </source>
</evidence>
<keyword evidence="1" id="KW-0472">Membrane</keyword>
<organism evidence="2 3">
    <name type="scientific">Cytobacillus mangrovibacter</name>
    <dbReference type="NCBI Taxonomy" id="3299024"/>
    <lineage>
        <taxon>Bacteria</taxon>
        <taxon>Bacillati</taxon>
        <taxon>Bacillota</taxon>
        <taxon>Bacilli</taxon>
        <taxon>Bacillales</taxon>
        <taxon>Bacillaceae</taxon>
        <taxon>Cytobacillus</taxon>
    </lineage>
</organism>
<evidence type="ECO:0000313" key="3">
    <source>
        <dbReference type="Proteomes" id="UP001601058"/>
    </source>
</evidence>
<reference evidence="2 3" key="1">
    <citation type="submission" date="2024-08" db="EMBL/GenBank/DDBJ databases">
        <title>Two novel Cytobacillus novel species.</title>
        <authorList>
            <person name="Liu G."/>
        </authorList>
    </citation>
    <scope>NUCLEOTIDE SEQUENCE [LARGE SCALE GENOMIC DNA]</scope>
    <source>
        <strain evidence="2 3">FJAT-53684</strain>
    </source>
</reference>